<protein>
    <recommendedName>
        <fullName evidence="2">MobA-like NTP transferase domain-containing protein</fullName>
    </recommendedName>
</protein>
<reference evidence="4" key="1">
    <citation type="journal article" date="2020" name="MBio">
        <title>Horizontal gene transfer to a defensive symbiont with a reduced genome amongst a multipartite beetle microbiome.</title>
        <authorList>
            <person name="Waterworth S.C."/>
            <person name="Florez L.V."/>
            <person name="Rees E.R."/>
            <person name="Hertweck C."/>
            <person name="Kaltenpoth M."/>
            <person name="Kwan J.C."/>
        </authorList>
    </citation>
    <scope>NUCLEOTIDE SEQUENCE [LARGE SCALE GENOMIC DNA]</scope>
</reference>
<dbReference type="InterPro" id="IPR025877">
    <property type="entry name" value="MobA-like_NTP_Trfase"/>
</dbReference>
<dbReference type="PANTHER" id="PTHR43777">
    <property type="entry name" value="MOLYBDENUM COFACTOR CYTIDYLYLTRANSFERASE"/>
    <property type="match status" value="1"/>
</dbReference>
<keyword evidence="1" id="KW-0460">Magnesium</keyword>
<organism evidence="3 4">
    <name type="scientific">Paracidovorax wautersii</name>
    <dbReference type="NCBI Taxonomy" id="1177982"/>
    <lineage>
        <taxon>Bacteria</taxon>
        <taxon>Pseudomonadati</taxon>
        <taxon>Pseudomonadota</taxon>
        <taxon>Betaproteobacteria</taxon>
        <taxon>Burkholderiales</taxon>
        <taxon>Comamonadaceae</taxon>
        <taxon>Paracidovorax</taxon>
    </lineage>
</organism>
<dbReference type="GO" id="GO:0016779">
    <property type="term" value="F:nucleotidyltransferase activity"/>
    <property type="evidence" value="ECO:0007669"/>
    <property type="project" value="UniProtKB-ARBA"/>
</dbReference>
<dbReference type="EMBL" id="WNDQ01000029">
    <property type="protein sequence ID" value="KAF1020847.1"/>
    <property type="molecule type" value="Genomic_DNA"/>
</dbReference>
<dbReference type="PANTHER" id="PTHR43777:SF1">
    <property type="entry name" value="MOLYBDENUM COFACTOR CYTIDYLYLTRANSFERASE"/>
    <property type="match status" value="1"/>
</dbReference>
<evidence type="ECO:0000313" key="4">
    <source>
        <dbReference type="Proteomes" id="UP000461670"/>
    </source>
</evidence>
<proteinExistence type="predicted"/>
<dbReference type="Gene3D" id="3.90.550.10">
    <property type="entry name" value="Spore Coat Polysaccharide Biosynthesis Protein SpsA, Chain A"/>
    <property type="match status" value="1"/>
</dbReference>
<dbReference type="Pfam" id="PF12804">
    <property type="entry name" value="NTP_transf_3"/>
    <property type="match status" value="1"/>
</dbReference>
<comment type="caution">
    <text evidence="3">The sequence shown here is derived from an EMBL/GenBank/DDBJ whole genome shotgun (WGS) entry which is preliminary data.</text>
</comment>
<dbReference type="InterPro" id="IPR029044">
    <property type="entry name" value="Nucleotide-diphossugar_trans"/>
</dbReference>
<dbReference type="AlphaFoldDB" id="A0A7V8FNC6"/>
<name>A0A7V8FNC6_9BURK</name>
<dbReference type="Proteomes" id="UP000461670">
    <property type="component" value="Unassembled WGS sequence"/>
</dbReference>
<feature type="domain" description="MobA-like NTP transferase" evidence="2">
    <location>
        <begin position="4"/>
        <end position="76"/>
    </location>
</feature>
<evidence type="ECO:0000259" key="2">
    <source>
        <dbReference type="Pfam" id="PF12804"/>
    </source>
</evidence>
<accession>A0A7V8FNC6</accession>
<evidence type="ECO:0000313" key="3">
    <source>
        <dbReference type="EMBL" id="KAF1020847.1"/>
    </source>
</evidence>
<evidence type="ECO:0000256" key="1">
    <source>
        <dbReference type="ARBA" id="ARBA00022842"/>
    </source>
</evidence>
<sequence>MPAVRGSAAIVVALADMGEVQDGTIPALIAHWRSDPGKPVLPVHQGQPGNPRLIPAAFYPALQRLRGDDGVRLAIDWRAATRVETADAGVVADVDSPASERMPRT</sequence>
<gene>
    <name evidence="3" type="ORF">GAK30_02235</name>
</gene>